<accession>A0ABQ4EWX2</accession>
<organism evidence="1 2">
    <name type="scientific">Plantactinospora mayteni</name>
    <dbReference type="NCBI Taxonomy" id="566021"/>
    <lineage>
        <taxon>Bacteria</taxon>
        <taxon>Bacillati</taxon>
        <taxon>Actinomycetota</taxon>
        <taxon>Actinomycetes</taxon>
        <taxon>Micromonosporales</taxon>
        <taxon>Micromonosporaceae</taxon>
        <taxon>Plantactinospora</taxon>
    </lineage>
</organism>
<reference evidence="1 2" key="1">
    <citation type="submission" date="2021-01" db="EMBL/GenBank/DDBJ databases">
        <title>Whole genome shotgun sequence of Plantactinospora mayteni NBRC 109088.</title>
        <authorList>
            <person name="Komaki H."/>
            <person name="Tamura T."/>
        </authorList>
    </citation>
    <scope>NUCLEOTIDE SEQUENCE [LARGE SCALE GENOMIC DNA]</scope>
    <source>
        <strain evidence="1 2">NBRC 109088</strain>
    </source>
</reference>
<dbReference type="SUPFAM" id="SSF52540">
    <property type="entry name" value="P-loop containing nucleoside triphosphate hydrolases"/>
    <property type="match status" value="1"/>
</dbReference>
<evidence type="ECO:0008006" key="3">
    <source>
        <dbReference type="Google" id="ProtNLM"/>
    </source>
</evidence>
<dbReference type="Pfam" id="PF13469">
    <property type="entry name" value="Sulfotransfer_3"/>
    <property type="match status" value="2"/>
</dbReference>
<keyword evidence="2" id="KW-1185">Reference proteome</keyword>
<evidence type="ECO:0000313" key="1">
    <source>
        <dbReference type="EMBL" id="GIG99144.1"/>
    </source>
</evidence>
<dbReference type="Gene3D" id="3.40.50.300">
    <property type="entry name" value="P-loop containing nucleotide triphosphate hydrolases"/>
    <property type="match status" value="1"/>
</dbReference>
<dbReference type="EMBL" id="BONX01000041">
    <property type="protein sequence ID" value="GIG99144.1"/>
    <property type="molecule type" value="Genomic_DNA"/>
</dbReference>
<gene>
    <name evidence="1" type="ORF">Pma05_57170</name>
</gene>
<sequence>MRGRGAEAWLYAMSAPSPIFVAGTGRSGTSQLANILGEHPQIHRIPIETRFIVDPGGLRDLADALTIRYDPYVGDDALRRLSDILTVRLVGGRDRDRGHTVPTAIGERHYWDAVGRLWSELVACTFDEPVPAGGFGHADWPAGPFEPQKYRRAVPRYFGDRRELLGILRRAVDTMFGGAAADAGKPTWCEKTPFNLLCMDFLWELVPEATIVHIKRHPVAVVASHVDQPWAPPTVDGALAWLKPLYDRWLGWKTTVDLTDRRYVEVRAEDLAADWPEQRRALFERLGVDDFATRSTFQPHRLENRNDQFDPGTRELVERALDGVVPAMGYA</sequence>
<evidence type="ECO:0000313" key="2">
    <source>
        <dbReference type="Proteomes" id="UP000621500"/>
    </source>
</evidence>
<comment type="caution">
    <text evidence="1">The sequence shown here is derived from an EMBL/GenBank/DDBJ whole genome shotgun (WGS) entry which is preliminary data.</text>
</comment>
<dbReference type="Proteomes" id="UP000621500">
    <property type="component" value="Unassembled WGS sequence"/>
</dbReference>
<dbReference type="InterPro" id="IPR027417">
    <property type="entry name" value="P-loop_NTPase"/>
</dbReference>
<name>A0ABQ4EWX2_9ACTN</name>
<protein>
    <recommendedName>
        <fullName evidence="3">Sulfotransferase</fullName>
    </recommendedName>
</protein>
<proteinExistence type="predicted"/>